<dbReference type="EMBL" id="JAUZQC010000012">
    <property type="protein sequence ID" value="KAK5861953.1"/>
    <property type="molecule type" value="Genomic_DNA"/>
</dbReference>
<dbReference type="Proteomes" id="UP001346869">
    <property type="component" value="Unassembled WGS sequence"/>
</dbReference>
<name>A0AAN8AP16_ELEMC</name>
<sequence>MSRRSPLDLMWSLNPIELQGIVVRPSLPHSPPSTLRRFCAPGFPPPPHFSFSHPPLHHRNRISLNA</sequence>
<protein>
    <submittedName>
        <fullName evidence="1">Uncharacterized protein</fullName>
    </submittedName>
</protein>
<reference evidence="1 2" key="1">
    <citation type="journal article" date="2023" name="Genes (Basel)">
        <title>Chromosome-Level Genome Assembly and Circadian Gene Repertoire of the Patagonia Blennie Eleginops maclovinus-The Closest Ancestral Proxy of Antarctic Cryonotothenioids.</title>
        <authorList>
            <person name="Cheng C.C."/>
            <person name="Rivera-Colon A.G."/>
            <person name="Minhas B.F."/>
            <person name="Wilson L."/>
            <person name="Rayamajhi N."/>
            <person name="Vargas-Chacoff L."/>
            <person name="Catchen J.M."/>
        </authorList>
    </citation>
    <scope>NUCLEOTIDE SEQUENCE [LARGE SCALE GENOMIC DNA]</scope>
    <source>
        <strain evidence="1">JMC-PN-2008</strain>
    </source>
</reference>
<keyword evidence="2" id="KW-1185">Reference proteome</keyword>
<evidence type="ECO:0000313" key="2">
    <source>
        <dbReference type="Proteomes" id="UP001346869"/>
    </source>
</evidence>
<evidence type="ECO:0000313" key="1">
    <source>
        <dbReference type="EMBL" id="KAK5861953.1"/>
    </source>
</evidence>
<dbReference type="AlphaFoldDB" id="A0AAN8AP16"/>
<reference evidence="1 2" key="2">
    <citation type="journal article" date="2023" name="Mol. Biol. Evol.">
        <title>Genomics of Secondarily Temperate Adaptation in the Only Non-Antarctic Icefish.</title>
        <authorList>
            <person name="Rivera-Colon A.G."/>
            <person name="Rayamajhi N."/>
            <person name="Minhas B.F."/>
            <person name="Madrigal G."/>
            <person name="Bilyk K.T."/>
            <person name="Yoon V."/>
            <person name="Hune M."/>
            <person name="Gregory S."/>
            <person name="Cheng C.H.C."/>
            <person name="Catchen J.M."/>
        </authorList>
    </citation>
    <scope>NUCLEOTIDE SEQUENCE [LARGE SCALE GENOMIC DNA]</scope>
    <source>
        <strain evidence="1">JMC-PN-2008</strain>
    </source>
</reference>
<organism evidence="1 2">
    <name type="scientific">Eleginops maclovinus</name>
    <name type="common">Patagonian blennie</name>
    <name type="synonym">Eleginus maclovinus</name>
    <dbReference type="NCBI Taxonomy" id="56733"/>
    <lineage>
        <taxon>Eukaryota</taxon>
        <taxon>Metazoa</taxon>
        <taxon>Chordata</taxon>
        <taxon>Craniata</taxon>
        <taxon>Vertebrata</taxon>
        <taxon>Euteleostomi</taxon>
        <taxon>Actinopterygii</taxon>
        <taxon>Neopterygii</taxon>
        <taxon>Teleostei</taxon>
        <taxon>Neoteleostei</taxon>
        <taxon>Acanthomorphata</taxon>
        <taxon>Eupercaria</taxon>
        <taxon>Perciformes</taxon>
        <taxon>Notothenioidei</taxon>
        <taxon>Eleginopidae</taxon>
        <taxon>Eleginops</taxon>
    </lineage>
</organism>
<accession>A0AAN8AP16</accession>
<proteinExistence type="predicted"/>
<gene>
    <name evidence="1" type="ORF">PBY51_017389</name>
</gene>
<comment type="caution">
    <text evidence="1">The sequence shown here is derived from an EMBL/GenBank/DDBJ whole genome shotgun (WGS) entry which is preliminary data.</text>
</comment>